<evidence type="ECO:0000313" key="6">
    <source>
        <dbReference type="Proteomes" id="UP001590950"/>
    </source>
</evidence>
<dbReference type="Gene3D" id="2.30.30.40">
    <property type="entry name" value="SH3 Domains"/>
    <property type="match status" value="1"/>
</dbReference>
<keyword evidence="6" id="KW-1185">Reference proteome</keyword>
<protein>
    <recommendedName>
        <fullName evidence="4">SH3 domain-containing protein</fullName>
    </recommendedName>
</protein>
<dbReference type="Proteomes" id="UP001590950">
    <property type="component" value="Unassembled WGS sequence"/>
</dbReference>
<evidence type="ECO:0000256" key="3">
    <source>
        <dbReference type="SAM" id="MobiDB-lite"/>
    </source>
</evidence>
<dbReference type="EMBL" id="JBEFKJ010000008">
    <property type="protein sequence ID" value="KAL2045007.1"/>
    <property type="molecule type" value="Genomic_DNA"/>
</dbReference>
<reference evidence="5 6" key="1">
    <citation type="submission" date="2024-09" db="EMBL/GenBank/DDBJ databases">
        <title>Rethinking Asexuality: The Enigmatic Case of Functional Sexual Genes in Lepraria (Stereocaulaceae).</title>
        <authorList>
            <person name="Doellman M."/>
            <person name="Sun Y."/>
            <person name="Barcenas-Pena A."/>
            <person name="Lumbsch H.T."/>
            <person name="Grewe F."/>
        </authorList>
    </citation>
    <scope>NUCLEOTIDE SEQUENCE [LARGE SCALE GENOMIC DNA]</scope>
    <source>
        <strain evidence="5 6">Mercado 3170</strain>
    </source>
</reference>
<feature type="region of interest" description="Disordered" evidence="3">
    <location>
        <begin position="279"/>
        <end position="324"/>
    </location>
</feature>
<evidence type="ECO:0000256" key="1">
    <source>
        <dbReference type="ARBA" id="ARBA00022443"/>
    </source>
</evidence>
<evidence type="ECO:0000259" key="4">
    <source>
        <dbReference type="PROSITE" id="PS50002"/>
    </source>
</evidence>
<dbReference type="PROSITE" id="PS50002">
    <property type="entry name" value="SH3"/>
    <property type="match status" value="1"/>
</dbReference>
<proteinExistence type="predicted"/>
<dbReference type="SUPFAM" id="SSF50044">
    <property type="entry name" value="SH3-domain"/>
    <property type="match status" value="1"/>
</dbReference>
<evidence type="ECO:0000256" key="2">
    <source>
        <dbReference type="PROSITE-ProRule" id="PRU00192"/>
    </source>
</evidence>
<feature type="compositionally biased region" description="Acidic residues" evidence="3">
    <location>
        <begin position="285"/>
        <end position="295"/>
    </location>
</feature>
<keyword evidence="1 2" id="KW-0728">SH3 domain</keyword>
<feature type="domain" description="SH3" evidence="4">
    <location>
        <begin position="354"/>
        <end position="413"/>
    </location>
</feature>
<name>A0ABR4AGT8_9LECA</name>
<evidence type="ECO:0000313" key="5">
    <source>
        <dbReference type="EMBL" id="KAL2045007.1"/>
    </source>
</evidence>
<comment type="caution">
    <text evidence="5">The sequence shown here is derived from an EMBL/GenBank/DDBJ whole genome shotgun (WGS) entry which is preliminary data.</text>
</comment>
<dbReference type="InterPro" id="IPR036028">
    <property type="entry name" value="SH3-like_dom_sf"/>
</dbReference>
<dbReference type="InterPro" id="IPR001452">
    <property type="entry name" value="SH3_domain"/>
</dbReference>
<organism evidence="5 6">
    <name type="scientific">Stereocaulon virgatum</name>
    <dbReference type="NCBI Taxonomy" id="373712"/>
    <lineage>
        <taxon>Eukaryota</taxon>
        <taxon>Fungi</taxon>
        <taxon>Dikarya</taxon>
        <taxon>Ascomycota</taxon>
        <taxon>Pezizomycotina</taxon>
        <taxon>Lecanoromycetes</taxon>
        <taxon>OSLEUM clade</taxon>
        <taxon>Lecanoromycetidae</taxon>
        <taxon>Lecanorales</taxon>
        <taxon>Lecanorineae</taxon>
        <taxon>Stereocaulaceae</taxon>
        <taxon>Stereocaulon</taxon>
    </lineage>
</organism>
<feature type="region of interest" description="Disordered" evidence="3">
    <location>
        <begin position="224"/>
        <end position="251"/>
    </location>
</feature>
<gene>
    <name evidence="5" type="ORF">N7G274_002782</name>
</gene>
<accession>A0ABR4AGT8</accession>
<sequence length="413" mass="46110">MSGVGEASAIVSLIATAAQLSQAVIDIASKFKNARKQIECFGQEVGILGSILEQLERFYSREDLQCDEGVYAVTRTILDQCTTLFRELDEYKQALYTQSGSVRNIAFGKWVFNSDDLVVYRTRVESQKTNLLLMMEMRRMYGPESPGTDSKRQGNERRIEALSLKANECVTRLETLEEALNLQASTEAAPAGNRMSVMTADTASEARSTRDSILSLYGHRSYHENISRSGDGELDSGADKEHAGGPSAAKRYGNLYPIAKISEDDTDVDTAEIQLALQRLRQSEDDVSSDEDSDQGEPVQGEPDQVPPCPCGREHDMSSFGTPAFGSSKLHKRLGIALRRLLRPQSIHFNEPTENWIRAKAIWTYRSDDPESGLFSVEEHDTFMVQEVDANWWPAMTRSGHQGLIPMNFFFLL</sequence>